<name>A0A2V3TS91_9HYPH</name>
<dbReference type="AlphaFoldDB" id="A0A2V3TS91"/>
<proteinExistence type="predicted"/>
<dbReference type="InterPro" id="IPR024467">
    <property type="entry name" value="Xre/MbcA/ParS-like_toxin-bd"/>
</dbReference>
<evidence type="ECO:0000313" key="3">
    <source>
        <dbReference type="Proteomes" id="UP000248021"/>
    </source>
</evidence>
<protein>
    <submittedName>
        <fullName evidence="2">Uncharacterized protein DUF2384</fullName>
    </submittedName>
</protein>
<gene>
    <name evidence="2" type="ORF">C7450_11969</name>
</gene>
<reference evidence="2 3" key="1">
    <citation type="submission" date="2018-05" db="EMBL/GenBank/DDBJ databases">
        <title>Genomic Encyclopedia of Type Strains, Phase IV (KMG-IV): sequencing the most valuable type-strain genomes for metagenomic binning, comparative biology and taxonomic classification.</title>
        <authorList>
            <person name="Goeker M."/>
        </authorList>
    </citation>
    <scope>NUCLEOTIDE SEQUENCE [LARGE SCALE GENOMIC DNA]</scope>
    <source>
        <strain evidence="2 3">DSM 6462</strain>
    </source>
</reference>
<evidence type="ECO:0000259" key="1">
    <source>
        <dbReference type="Pfam" id="PF09722"/>
    </source>
</evidence>
<organism evidence="2 3">
    <name type="scientific">Chelatococcus asaccharovorans</name>
    <dbReference type="NCBI Taxonomy" id="28210"/>
    <lineage>
        <taxon>Bacteria</taxon>
        <taxon>Pseudomonadati</taxon>
        <taxon>Pseudomonadota</taxon>
        <taxon>Alphaproteobacteria</taxon>
        <taxon>Hyphomicrobiales</taxon>
        <taxon>Chelatococcaceae</taxon>
        <taxon>Chelatococcus</taxon>
    </lineage>
</organism>
<keyword evidence="3" id="KW-1185">Reference proteome</keyword>
<accession>A0A2V3TS91</accession>
<sequence length="94" mass="10337">MSKTQLAETAGLARETLYRAERSRAPKAQGRLREMLEIISRVTEWAGGKEQAMAWYRAQPLPAFGGRTAEALVKEGKAAAVRDYLDHMALGGFA</sequence>
<comment type="caution">
    <text evidence="2">The sequence shown here is derived from an EMBL/GenBank/DDBJ whole genome shotgun (WGS) entry which is preliminary data.</text>
</comment>
<dbReference type="EMBL" id="QJJK01000019">
    <property type="protein sequence ID" value="PXW51632.1"/>
    <property type="molecule type" value="Genomic_DNA"/>
</dbReference>
<dbReference type="Pfam" id="PF09722">
    <property type="entry name" value="Xre_MbcA_ParS_C"/>
    <property type="match status" value="1"/>
</dbReference>
<dbReference type="Proteomes" id="UP000248021">
    <property type="component" value="Unassembled WGS sequence"/>
</dbReference>
<feature type="domain" description="Antitoxin Xre/MbcA/ParS-like toxin-binding" evidence="1">
    <location>
        <begin position="43"/>
        <end position="89"/>
    </location>
</feature>
<evidence type="ECO:0000313" key="2">
    <source>
        <dbReference type="EMBL" id="PXW51632.1"/>
    </source>
</evidence>